<dbReference type="FunFam" id="1.20.1250.20:FF:000106">
    <property type="entry name" value="MFS transporter, putative"/>
    <property type="match status" value="1"/>
</dbReference>
<comment type="caution">
    <text evidence="8">The sequence shown here is derived from an EMBL/GenBank/DDBJ whole genome shotgun (WGS) entry which is preliminary data.</text>
</comment>
<feature type="transmembrane region" description="Helical" evidence="7">
    <location>
        <begin position="423"/>
        <end position="442"/>
    </location>
</feature>
<reference evidence="8 9" key="1">
    <citation type="submission" date="2021-11" db="EMBL/GenBank/DDBJ databases">
        <title>Black yeast isolated from Biological Soil Crust.</title>
        <authorList>
            <person name="Kurbessoian T."/>
        </authorList>
    </citation>
    <scope>NUCLEOTIDE SEQUENCE [LARGE SCALE GENOMIC DNA]</scope>
    <source>
        <strain evidence="8 9">CCFEE 5522</strain>
    </source>
</reference>
<keyword evidence="9" id="KW-1185">Reference proteome</keyword>
<dbReference type="Proteomes" id="UP001324427">
    <property type="component" value="Unassembled WGS sequence"/>
</dbReference>
<dbReference type="GO" id="GO:0016020">
    <property type="term" value="C:membrane"/>
    <property type="evidence" value="ECO:0007669"/>
    <property type="project" value="UniProtKB-SubCell"/>
</dbReference>
<evidence type="ECO:0000256" key="1">
    <source>
        <dbReference type="ARBA" id="ARBA00004141"/>
    </source>
</evidence>
<name>A0AAV9JXM0_9PEZI</name>
<feature type="transmembrane region" description="Helical" evidence="7">
    <location>
        <begin position="487"/>
        <end position="507"/>
    </location>
</feature>
<keyword evidence="3 7" id="KW-0812">Transmembrane</keyword>
<protein>
    <submittedName>
        <fullName evidence="8">Uncharacterized protein</fullName>
    </submittedName>
</protein>
<comment type="subcellular location">
    <subcellularLocation>
        <location evidence="1">Membrane</location>
        <topology evidence="1">Multi-pass membrane protein</topology>
    </subcellularLocation>
</comment>
<dbReference type="PANTHER" id="PTHR43791">
    <property type="entry name" value="PERMEASE-RELATED"/>
    <property type="match status" value="1"/>
</dbReference>
<feature type="transmembrane region" description="Helical" evidence="7">
    <location>
        <begin position="454"/>
        <end position="475"/>
    </location>
</feature>
<organism evidence="8 9">
    <name type="scientific">Oleoguttula mirabilis</name>
    <dbReference type="NCBI Taxonomy" id="1507867"/>
    <lineage>
        <taxon>Eukaryota</taxon>
        <taxon>Fungi</taxon>
        <taxon>Dikarya</taxon>
        <taxon>Ascomycota</taxon>
        <taxon>Pezizomycotina</taxon>
        <taxon>Dothideomycetes</taxon>
        <taxon>Dothideomycetidae</taxon>
        <taxon>Mycosphaerellales</taxon>
        <taxon>Teratosphaeriaceae</taxon>
        <taxon>Oleoguttula</taxon>
    </lineage>
</organism>
<feature type="region of interest" description="Disordered" evidence="6">
    <location>
        <begin position="1"/>
        <end position="50"/>
    </location>
</feature>
<accession>A0AAV9JXM0</accession>
<feature type="transmembrane region" description="Helical" evidence="7">
    <location>
        <begin position="519"/>
        <end position="540"/>
    </location>
</feature>
<gene>
    <name evidence="8" type="ORF">LTR36_003361</name>
</gene>
<dbReference type="PANTHER" id="PTHR43791:SF29">
    <property type="entry name" value="MAJOR FACILITATOR SUPERFAMILY (MFS) PROFILE DOMAIN-CONTAINING PROTEIN"/>
    <property type="match status" value="1"/>
</dbReference>
<dbReference type="SUPFAM" id="SSF103473">
    <property type="entry name" value="MFS general substrate transporter"/>
    <property type="match status" value="1"/>
</dbReference>
<feature type="transmembrane region" description="Helical" evidence="7">
    <location>
        <begin position="392"/>
        <end position="411"/>
    </location>
</feature>
<keyword evidence="4 7" id="KW-1133">Transmembrane helix</keyword>
<dbReference type="GO" id="GO:0022857">
    <property type="term" value="F:transmembrane transporter activity"/>
    <property type="evidence" value="ECO:0007669"/>
    <property type="project" value="InterPro"/>
</dbReference>
<dbReference type="InterPro" id="IPR011701">
    <property type="entry name" value="MFS"/>
</dbReference>
<dbReference type="EMBL" id="JAVFHQ010000002">
    <property type="protein sequence ID" value="KAK4550394.1"/>
    <property type="molecule type" value="Genomic_DNA"/>
</dbReference>
<keyword evidence="5 7" id="KW-0472">Membrane</keyword>
<sequence>MAAQPVSLSGPKGDAHVDTKKHPDTYAISTSPGASDEDLALDNDQSGPNPFLDPKVAEIYRNVYDKAEYECRHVFDPDLRWAKAEEKKLVNKLDWHVAAWACAMFFALNLDRSNLKQAISDNLLDDLGLTTDVYNFGNTIFYLSFLLAELPSQLISKKIGPDRWIPMQMVLWSVVAASQCALQGKASFYACRSLLGILEGGFIPDLILWLSYFYKSGELSVRLSFFWTTSDVTVVIASFMAYGLLQMEGVNGMEGWRWLFLIEGLITLVIGLASFFLMPASAVQTKTWFRPKGWFSDREVSVVVNRVLRDGTIDMSIVVHTRKELTSLRFPDPSKGDMHNRMGITPSSLWAAICDYDMWPIYLIGLVVYIPYNPPSTYLTLSLKNLGFSTLHTNLLSVPCELAAAFTLLGLTWLSEKVGERSFICSFQNWWILPCLIALRWWPGANLTSEAWNTYALITILLSYPYCHAIVVAWASRNSGSVRTRSVSAAFYNMMVQTGNIVASNIYRTDDKPLYHRGNSILIALNFLAIALFALTKWYYVSRNKRREQVWGAMSEEQRAEYLETTKHEGNKRLDFRFAH</sequence>
<dbReference type="Pfam" id="PF07690">
    <property type="entry name" value="MFS_1"/>
    <property type="match status" value="1"/>
</dbReference>
<evidence type="ECO:0000256" key="2">
    <source>
        <dbReference type="ARBA" id="ARBA00022448"/>
    </source>
</evidence>
<feature type="transmembrane region" description="Helical" evidence="7">
    <location>
        <begin position="349"/>
        <end position="372"/>
    </location>
</feature>
<feature type="transmembrane region" description="Helical" evidence="7">
    <location>
        <begin position="257"/>
        <end position="278"/>
    </location>
</feature>
<dbReference type="InterPro" id="IPR036259">
    <property type="entry name" value="MFS_trans_sf"/>
</dbReference>
<keyword evidence="2" id="KW-0813">Transport</keyword>
<dbReference type="Gene3D" id="1.20.1250.20">
    <property type="entry name" value="MFS general substrate transporter like domains"/>
    <property type="match status" value="2"/>
</dbReference>
<evidence type="ECO:0000256" key="4">
    <source>
        <dbReference type="ARBA" id="ARBA00022989"/>
    </source>
</evidence>
<dbReference type="AlphaFoldDB" id="A0AAV9JXM0"/>
<feature type="transmembrane region" description="Helical" evidence="7">
    <location>
        <begin position="194"/>
        <end position="213"/>
    </location>
</feature>
<evidence type="ECO:0000256" key="3">
    <source>
        <dbReference type="ARBA" id="ARBA00022692"/>
    </source>
</evidence>
<feature type="compositionally biased region" description="Basic and acidic residues" evidence="6">
    <location>
        <begin position="13"/>
        <end position="24"/>
    </location>
</feature>
<evidence type="ECO:0000256" key="6">
    <source>
        <dbReference type="SAM" id="MobiDB-lite"/>
    </source>
</evidence>
<dbReference type="FunFam" id="1.20.1250.20:FF:000247">
    <property type="entry name" value="MFS general substrate transporter"/>
    <property type="match status" value="1"/>
</dbReference>
<evidence type="ECO:0000256" key="7">
    <source>
        <dbReference type="SAM" id="Phobius"/>
    </source>
</evidence>
<evidence type="ECO:0000256" key="5">
    <source>
        <dbReference type="ARBA" id="ARBA00023136"/>
    </source>
</evidence>
<evidence type="ECO:0000313" key="9">
    <source>
        <dbReference type="Proteomes" id="UP001324427"/>
    </source>
</evidence>
<feature type="transmembrane region" description="Helical" evidence="7">
    <location>
        <begin position="225"/>
        <end position="245"/>
    </location>
</feature>
<evidence type="ECO:0000313" key="8">
    <source>
        <dbReference type="EMBL" id="KAK4550394.1"/>
    </source>
</evidence>
<proteinExistence type="predicted"/>